<dbReference type="NCBIfam" id="TIGR01549">
    <property type="entry name" value="HAD-SF-IA-v1"/>
    <property type="match status" value="1"/>
</dbReference>
<dbReference type="GO" id="GO:0008253">
    <property type="term" value="F:5'-nucleotidase activity"/>
    <property type="evidence" value="ECO:0007669"/>
    <property type="project" value="InterPro"/>
</dbReference>
<dbReference type="OrthoDB" id="9802350at2"/>
<dbReference type="SFLD" id="SFLDG01129">
    <property type="entry name" value="C1.5:_HAD__Beta-PGM__Phosphata"/>
    <property type="match status" value="1"/>
</dbReference>
<dbReference type="InterPro" id="IPR041492">
    <property type="entry name" value="HAD_2"/>
</dbReference>
<dbReference type="NCBIfam" id="TIGR02254">
    <property type="entry name" value="YjjG_YfnB"/>
    <property type="match status" value="1"/>
</dbReference>
<dbReference type="EMBL" id="FNUS01000001">
    <property type="protein sequence ID" value="SEF73722.1"/>
    <property type="molecule type" value="Genomic_DNA"/>
</dbReference>
<gene>
    <name evidence="1" type="ORF">SAMN05421847_0775</name>
</gene>
<dbReference type="AlphaFoldDB" id="A0A1H5UF82"/>
<dbReference type="InterPro" id="IPR011951">
    <property type="entry name" value="HAD-SF_hydro_IA_YjjG/PynA"/>
</dbReference>
<sequence length="231" mass="27663">MNIRHIFFDLDNTLWDHRKNARLTLEILFKRYKVEELHQITFEDFHTAYDIVNEDLWAKIRDEEIDKEYLQKHRFYDTFLKFNIDDFELSQKFEHHFLDEIIAFNEVVPGTFEILDYLKAKNYPLHIITNGFHEVTHRKIDGAKLTNYFETVTSADEVGVRKPNPKIFDYALNLANATKEESILIGDDWIADFQGAKNYGLDVIFFDVFKEKQDLKDIKRIENLIEIEDYL</sequence>
<keyword evidence="1" id="KW-0378">Hydrolase</keyword>
<dbReference type="InterPro" id="IPR006439">
    <property type="entry name" value="HAD-SF_hydro_IA"/>
</dbReference>
<dbReference type="RefSeq" id="WP_103912763.1">
    <property type="nucleotide sequence ID" value="NZ_FNUS01000001.1"/>
</dbReference>
<protein>
    <submittedName>
        <fullName evidence="1">Putative hydrolase of the HAD superfamily</fullName>
    </submittedName>
</protein>
<dbReference type="InterPro" id="IPR036412">
    <property type="entry name" value="HAD-like_sf"/>
</dbReference>
<evidence type="ECO:0000313" key="1">
    <source>
        <dbReference type="EMBL" id="SEF73722.1"/>
    </source>
</evidence>
<dbReference type="Pfam" id="PF13419">
    <property type="entry name" value="HAD_2"/>
    <property type="match status" value="1"/>
</dbReference>
<dbReference type="Proteomes" id="UP000236738">
    <property type="component" value="Unassembled WGS sequence"/>
</dbReference>
<dbReference type="SFLD" id="SFLDS00003">
    <property type="entry name" value="Haloacid_Dehalogenase"/>
    <property type="match status" value="1"/>
</dbReference>
<organism evidence="1 2">
    <name type="scientific">Halpernia humi</name>
    <dbReference type="NCBI Taxonomy" id="493375"/>
    <lineage>
        <taxon>Bacteria</taxon>
        <taxon>Pseudomonadati</taxon>
        <taxon>Bacteroidota</taxon>
        <taxon>Flavobacteriia</taxon>
        <taxon>Flavobacteriales</taxon>
        <taxon>Weeksellaceae</taxon>
        <taxon>Chryseobacterium group</taxon>
        <taxon>Halpernia</taxon>
    </lineage>
</organism>
<name>A0A1H5UF82_9FLAO</name>
<dbReference type="Gene3D" id="1.10.150.240">
    <property type="entry name" value="Putative phosphatase, domain 2"/>
    <property type="match status" value="1"/>
</dbReference>
<dbReference type="PANTHER" id="PTHR47478:SF1">
    <property type="entry name" value="PYRIMIDINE 5'-NUCLEOTIDASE YJJG"/>
    <property type="match status" value="1"/>
</dbReference>
<dbReference type="Gene3D" id="3.40.50.1000">
    <property type="entry name" value="HAD superfamily/HAD-like"/>
    <property type="match status" value="1"/>
</dbReference>
<dbReference type="SUPFAM" id="SSF56784">
    <property type="entry name" value="HAD-like"/>
    <property type="match status" value="1"/>
</dbReference>
<dbReference type="PRINTS" id="PR00413">
    <property type="entry name" value="HADHALOGNASE"/>
</dbReference>
<proteinExistence type="predicted"/>
<keyword evidence="2" id="KW-1185">Reference proteome</keyword>
<dbReference type="InterPro" id="IPR023214">
    <property type="entry name" value="HAD_sf"/>
</dbReference>
<dbReference type="PANTHER" id="PTHR47478">
    <property type="match status" value="1"/>
</dbReference>
<dbReference type="InterPro" id="IPR052550">
    <property type="entry name" value="Pyrimidine_5'-ntase_YjjG"/>
</dbReference>
<reference evidence="2" key="1">
    <citation type="submission" date="2016-10" db="EMBL/GenBank/DDBJ databases">
        <authorList>
            <person name="Varghese N."/>
            <person name="Submissions S."/>
        </authorList>
    </citation>
    <scope>NUCLEOTIDE SEQUENCE [LARGE SCALE GENOMIC DNA]</scope>
    <source>
        <strain evidence="2">DSM 21580</strain>
    </source>
</reference>
<dbReference type="SFLD" id="SFLDG01135">
    <property type="entry name" value="C1.5.6:_HAD__Beta-PGM__Phospha"/>
    <property type="match status" value="1"/>
</dbReference>
<accession>A0A1H5UF82</accession>
<evidence type="ECO:0000313" key="2">
    <source>
        <dbReference type="Proteomes" id="UP000236738"/>
    </source>
</evidence>
<dbReference type="InterPro" id="IPR023198">
    <property type="entry name" value="PGP-like_dom2"/>
</dbReference>